<comment type="caution">
    <text evidence="2">The sequence shown here is derived from an EMBL/GenBank/DDBJ whole genome shotgun (WGS) entry which is preliminary data.</text>
</comment>
<reference evidence="2 3" key="1">
    <citation type="journal article" date="2024" name="Ann. Entomol. Soc. Am.">
        <title>Genomic analyses of the southern and eastern yellowjacket wasps (Hymenoptera: Vespidae) reveal evolutionary signatures of social life.</title>
        <authorList>
            <person name="Catto M.A."/>
            <person name="Caine P.B."/>
            <person name="Orr S.E."/>
            <person name="Hunt B.G."/>
            <person name="Goodisman M.A.D."/>
        </authorList>
    </citation>
    <scope>NUCLEOTIDE SEQUENCE [LARGE SCALE GENOMIC DNA]</scope>
    <source>
        <strain evidence="2">233</strain>
        <tissue evidence="2">Head and thorax</tissue>
    </source>
</reference>
<dbReference type="Proteomes" id="UP001607302">
    <property type="component" value="Unassembled WGS sequence"/>
</dbReference>
<dbReference type="AlphaFoldDB" id="A0ABD2BYP6"/>
<keyword evidence="1" id="KW-0812">Transmembrane</keyword>
<feature type="transmembrane region" description="Helical" evidence="1">
    <location>
        <begin position="55"/>
        <end position="76"/>
    </location>
</feature>
<name>A0ABD2BYP6_VESSQ</name>
<dbReference type="EMBL" id="JAUDFV010000027">
    <property type="protein sequence ID" value="KAL2737903.1"/>
    <property type="molecule type" value="Genomic_DNA"/>
</dbReference>
<proteinExistence type="predicted"/>
<keyword evidence="1" id="KW-1133">Transmembrane helix</keyword>
<keyword evidence="1" id="KW-0472">Membrane</keyword>
<accession>A0ABD2BYP6</accession>
<protein>
    <submittedName>
        <fullName evidence="2">Uncharacterized protein</fullName>
    </submittedName>
</protein>
<evidence type="ECO:0000256" key="1">
    <source>
        <dbReference type="SAM" id="Phobius"/>
    </source>
</evidence>
<sequence length="91" mass="10430">MKDLYRHWSLAVFVDCLLFETSNRKIMPHPFSSSKIVSNDRKTSIAGLPTFDANAFTVFMLTSLFLPIYAFFFLSIKVDLKSISHIESTAY</sequence>
<evidence type="ECO:0000313" key="3">
    <source>
        <dbReference type="Proteomes" id="UP001607302"/>
    </source>
</evidence>
<gene>
    <name evidence="2" type="ORF">V1478_001989</name>
</gene>
<organism evidence="2 3">
    <name type="scientific">Vespula squamosa</name>
    <name type="common">Southern yellow jacket</name>
    <name type="synonym">Wasp</name>
    <dbReference type="NCBI Taxonomy" id="30214"/>
    <lineage>
        <taxon>Eukaryota</taxon>
        <taxon>Metazoa</taxon>
        <taxon>Ecdysozoa</taxon>
        <taxon>Arthropoda</taxon>
        <taxon>Hexapoda</taxon>
        <taxon>Insecta</taxon>
        <taxon>Pterygota</taxon>
        <taxon>Neoptera</taxon>
        <taxon>Endopterygota</taxon>
        <taxon>Hymenoptera</taxon>
        <taxon>Apocrita</taxon>
        <taxon>Aculeata</taxon>
        <taxon>Vespoidea</taxon>
        <taxon>Vespidae</taxon>
        <taxon>Vespinae</taxon>
        <taxon>Vespula</taxon>
    </lineage>
</organism>
<evidence type="ECO:0000313" key="2">
    <source>
        <dbReference type="EMBL" id="KAL2737903.1"/>
    </source>
</evidence>
<keyword evidence="3" id="KW-1185">Reference proteome</keyword>